<dbReference type="GO" id="GO:0016020">
    <property type="term" value="C:membrane"/>
    <property type="evidence" value="ECO:0007669"/>
    <property type="project" value="UniProtKB-SubCell"/>
</dbReference>
<dbReference type="PANTHER" id="PTHR33048:SF47">
    <property type="entry name" value="INTEGRAL MEMBRANE PROTEIN-RELATED"/>
    <property type="match status" value="1"/>
</dbReference>
<comment type="caution">
    <text evidence="8">The sequence shown here is derived from an EMBL/GenBank/DDBJ whole genome shotgun (WGS) entry which is preliminary data.</text>
</comment>
<feature type="transmembrane region" description="Helical" evidence="6">
    <location>
        <begin position="175"/>
        <end position="196"/>
    </location>
</feature>
<dbReference type="OrthoDB" id="3648173at2759"/>
<evidence type="ECO:0000256" key="4">
    <source>
        <dbReference type="ARBA" id="ARBA00023136"/>
    </source>
</evidence>
<comment type="subcellular location">
    <subcellularLocation>
        <location evidence="1">Membrane</location>
        <topology evidence="1">Multi-pass membrane protein</topology>
    </subcellularLocation>
</comment>
<reference evidence="8 9" key="1">
    <citation type="journal article" date="2020" name="Genomics">
        <title>Complete, high-quality genomes from long-read metagenomic sequencing of two wolf lichen thalli reveals enigmatic genome architecture.</title>
        <authorList>
            <person name="McKenzie S.K."/>
            <person name="Walston R.F."/>
            <person name="Allen J.L."/>
        </authorList>
    </citation>
    <scope>NUCLEOTIDE SEQUENCE [LARGE SCALE GENOMIC DNA]</scope>
    <source>
        <strain evidence="8">WasteWater2</strain>
    </source>
</reference>
<evidence type="ECO:0000313" key="9">
    <source>
        <dbReference type="Proteomes" id="UP000578531"/>
    </source>
</evidence>
<sequence>MEEDRGSILTSNVLAFGIATFCFVTLRISFRLYTRKTSTSDWVLAVALVSSLAQDAFNAACVTQWGYGHHNRDLSVRIRSSPEPLKLLWLNQVFFKLTTMSTKLSICLIYFHIFKRANSRLIRATRMVTYGTTLLIVGYYVPAFFVSIFQCTPVSKSWHPKQPGPCIDLDNFRFYTAAANIVTSVLVIATPLPALGKMRRTRPEVTELMGLILLGMVHTGCTIARLVLMVYPDPATGTDPQCKFRSLPPHSRPVVF</sequence>
<keyword evidence="4 6" id="KW-0472">Membrane</keyword>
<keyword evidence="3 6" id="KW-1133">Transmembrane helix</keyword>
<dbReference type="InterPro" id="IPR049326">
    <property type="entry name" value="Rhodopsin_dom_fungi"/>
</dbReference>
<feature type="transmembrane region" description="Helical" evidence="6">
    <location>
        <begin position="208"/>
        <end position="231"/>
    </location>
</feature>
<evidence type="ECO:0000259" key="7">
    <source>
        <dbReference type="Pfam" id="PF20684"/>
    </source>
</evidence>
<dbReference type="EMBL" id="JACCJC010000017">
    <property type="protein sequence ID" value="KAF6236782.1"/>
    <property type="molecule type" value="Genomic_DNA"/>
</dbReference>
<feature type="transmembrane region" description="Helical" evidence="6">
    <location>
        <begin position="134"/>
        <end position="155"/>
    </location>
</feature>
<dbReference type="InterPro" id="IPR052337">
    <property type="entry name" value="SAT4-like"/>
</dbReference>
<gene>
    <name evidence="8" type="ORF">HO173_005073</name>
</gene>
<accession>A0A8H6L5Z2</accession>
<proteinExistence type="inferred from homology"/>
<feature type="domain" description="Rhodopsin" evidence="7">
    <location>
        <begin position="26"/>
        <end position="231"/>
    </location>
</feature>
<name>A0A8H6L5Z2_9LECA</name>
<keyword evidence="2 6" id="KW-0812">Transmembrane</keyword>
<dbReference type="Proteomes" id="UP000578531">
    <property type="component" value="Unassembled WGS sequence"/>
</dbReference>
<evidence type="ECO:0000256" key="1">
    <source>
        <dbReference type="ARBA" id="ARBA00004141"/>
    </source>
</evidence>
<evidence type="ECO:0000256" key="2">
    <source>
        <dbReference type="ARBA" id="ARBA00022692"/>
    </source>
</evidence>
<dbReference type="Pfam" id="PF20684">
    <property type="entry name" value="Fung_rhodopsin"/>
    <property type="match status" value="1"/>
</dbReference>
<dbReference type="AlphaFoldDB" id="A0A8H6L5Z2"/>
<evidence type="ECO:0000313" key="8">
    <source>
        <dbReference type="EMBL" id="KAF6236782.1"/>
    </source>
</evidence>
<feature type="transmembrane region" description="Helical" evidence="6">
    <location>
        <begin position="87"/>
        <end position="113"/>
    </location>
</feature>
<protein>
    <recommendedName>
        <fullName evidence="7">Rhodopsin domain-containing protein</fullName>
    </recommendedName>
</protein>
<organism evidence="8 9">
    <name type="scientific">Letharia columbiana</name>
    <dbReference type="NCBI Taxonomy" id="112416"/>
    <lineage>
        <taxon>Eukaryota</taxon>
        <taxon>Fungi</taxon>
        <taxon>Dikarya</taxon>
        <taxon>Ascomycota</taxon>
        <taxon>Pezizomycotina</taxon>
        <taxon>Lecanoromycetes</taxon>
        <taxon>OSLEUM clade</taxon>
        <taxon>Lecanoromycetidae</taxon>
        <taxon>Lecanorales</taxon>
        <taxon>Lecanorineae</taxon>
        <taxon>Parmeliaceae</taxon>
        <taxon>Letharia</taxon>
    </lineage>
</organism>
<keyword evidence="9" id="KW-1185">Reference proteome</keyword>
<comment type="similarity">
    <text evidence="5">Belongs to the SAT4 family.</text>
</comment>
<dbReference type="PANTHER" id="PTHR33048">
    <property type="entry name" value="PTH11-LIKE INTEGRAL MEMBRANE PROTEIN (AFU_ORTHOLOGUE AFUA_5G11245)"/>
    <property type="match status" value="1"/>
</dbReference>
<evidence type="ECO:0000256" key="6">
    <source>
        <dbReference type="SAM" id="Phobius"/>
    </source>
</evidence>
<evidence type="ECO:0000256" key="5">
    <source>
        <dbReference type="ARBA" id="ARBA00038359"/>
    </source>
</evidence>
<dbReference type="GeneID" id="59286737"/>
<dbReference type="RefSeq" id="XP_037166115.1">
    <property type="nucleotide sequence ID" value="XM_037306991.1"/>
</dbReference>
<feature type="transmembrane region" description="Helical" evidence="6">
    <location>
        <begin position="12"/>
        <end position="30"/>
    </location>
</feature>
<evidence type="ECO:0000256" key="3">
    <source>
        <dbReference type="ARBA" id="ARBA00022989"/>
    </source>
</evidence>